<comment type="caution">
    <text evidence="13">The sequence shown here is derived from an EMBL/GenBank/DDBJ whole genome shotgun (WGS) entry which is preliminary data.</text>
</comment>
<dbReference type="CDD" id="cd04860">
    <property type="entry name" value="AE_Prim_S"/>
    <property type="match status" value="1"/>
</dbReference>
<dbReference type="GO" id="GO:0003899">
    <property type="term" value="F:DNA-directed RNA polymerase activity"/>
    <property type="evidence" value="ECO:0007669"/>
    <property type="project" value="InterPro"/>
</dbReference>
<keyword evidence="12" id="KW-1133">Transmembrane helix</keyword>
<evidence type="ECO:0000256" key="4">
    <source>
        <dbReference type="ARBA" id="ARBA00022679"/>
    </source>
</evidence>
<reference evidence="13 14" key="1">
    <citation type="submission" date="2016-03" db="EMBL/GenBank/DDBJ databases">
        <title>Comparative genomics of the ectomycorrhizal sister species Rhizopogon vinicolor and Rhizopogon vesiculosus (Basidiomycota: Boletales) reveals a divergence of the mating type B locus.</title>
        <authorList>
            <person name="Mujic A.B."/>
            <person name="Kuo A."/>
            <person name="Tritt A."/>
            <person name="Lipzen A."/>
            <person name="Chen C."/>
            <person name="Johnson J."/>
            <person name="Sharma A."/>
            <person name="Barry K."/>
            <person name="Grigoriev I.V."/>
            <person name="Spatafora J.W."/>
        </authorList>
    </citation>
    <scope>NUCLEOTIDE SEQUENCE [LARGE SCALE GENOMIC DNA]</scope>
    <source>
        <strain evidence="13 14">AM-OR11-056</strain>
    </source>
</reference>
<dbReference type="PANTHER" id="PTHR10536">
    <property type="entry name" value="DNA PRIMASE SMALL SUBUNIT"/>
    <property type="match status" value="1"/>
</dbReference>
<keyword evidence="3 10" id="KW-0639">Primosome</keyword>
<keyword evidence="4 10" id="KW-0808">Transferase</keyword>
<feature type="region of interest" description="Disordered" evidence="11">
    <location>
        <begin position="422"/>
        <end position="444"/>
    </location>
</feature>
<evidence type="ECO:0000256" key="8">
    <source>
        <dbReference type="ARBA" id="ARBA00022833"/>
    </source>
</evidence>
<dbReference type="OrthoDB" id="19606at2759"/>
<dbReference type="Pfam" id="PF01896">
    <property type="entry name" value="DNA_primase_S"/>
    <property type="match status" value="1"/>
</dbReference>
<accession>A0A1J8QLF9</accession>
<keyword evidence="9" id="KW-0804">Transcription</keyword>
<evidence type="ECO:0000313" key="14">
    <source>
        <dbReference type="Proteomes" id="UP000183567"/>
    </source>
</evidence>
<keyword evidence="2 10" id="KW-0240">DNA-directed RNA polymerase</keyword>
<dbReference type="Proteomes" id="UP000183567">
    <property type="component" value="Unassembled WGS sequence"/>
</dbReference>
<evidence type="ECO:0000256" key="5">
    <source>
        <dbReference type="ARBA" id="ARBA00022695"/>
    </source>
</evidence>
<dbReference type="Gene3D" id="3.90.920.10">
    <property type="entry name" value="DNA primase, PRIM domain"/>
    <property type="match status" value="1"/>
</dbReference>
<gene>
    <name evidence="13" type="ORF">AZE42_09342</name>
</gene>
<name>A0A1J8QLF9_9AGAM</name>
<keyword evidence="5" id="KW-0548">Nucleotidyltransferase</keyword>
<dbReference type="GO" id="GO:0046872">
    <property type="term" value="F:metal ion binding"/>
    <property type="evidence" value="ECO:0007669"/>
    <property type="project" value="UniProtKB-KW"/>
</dbReference>
<evidence type="ECO:0000256" key="1">
    <source>
        <dbReference type="ARBA" id="ARBA00009762"/>
    </source>
</evidence>
<sequence>MVDSTETSPEVMLQFYRMLYPFKSVFTWLNQEHTPKDLFTHREFAFTLQGDVYLRYNCFSNADELKKQVCALNPTRFEIGPMYSSRPSERKLARSVKSGKLFTPLKRELVFDIDMTDYDGVRTCCTSAGICKRCWAFIANAVRVLDAALRTQFGYHHLLWVYSGRRGIHLWISDDEAMGLTDELRRAIVGALTVIEGGKEMAKKVNVRGTGTKGQPGELPPSLWHARDEGSRMWYRLMDDQECFLSEDGWRTLLKLVPDKKIVDTLEQRWEKQPGLKSSKKWDELKAEVKDTGLRNFAALEDIILQYTYPRLDAEVSKHRNHLLKAPFCIHPKTGRVCVPVDPSRVDDFDPNTVPTVMQLLQELDRAGEGASWENTSLKQYVDMLDRHVASILDDVRRRERTKVVLQTGLVVDKIMSVSSTNSQLSSSTSSTSSSAPTSTSNGNPNTLNSSSALLFGFLVSVLSLFGIFMMSGLIWHRLVIRRRMIDEMLRANTPSQRRELRRPQLWDVLVVPGHGFLRYRDTQPLAAERREMKSPPPQDSAAPRDSLWKRLIAHTPREITYLFSPPSIAQVADSSLSSHPRMELPMDNSHVQLSVLIAMPRRPDPLSNSSKDVGLKNHRSLYEIVIGTTNVLYRDSDSNLDSQ</sequence>
<keyword evidence="12" id="KW-0812">Transmembrane</keyword>
<evidence type="ECO:0000256" key="11">
    <source>
        <dbReference type="SAM" id="MobiDB-lite"/>
    </source>
</evidence>
<evidence type="ECO:0000256" key="12">
    <source>
        <dbReference type="SAM" id="Phobius"/>
    </source>
</evidence>
<evidence type="ECO:0000256" key="9">
    <source>
        <dbReference type="ARBA" id="ARBA00023163"/>
    </source>
</evidence>
<evidence type="ECO:0000256" key="7">
    <source>
        <dbReference type="ARBA" id="ARBA00022723"/>
    </source>
</evidence>
<dbReference type="EMBL" id="LVVM01004575">
    <property type="protein sequence ID" value="OJA12604.1"/>
    <property type="molecule type" value="Genomic_DNA"/>
</dbReference>
<dbReference type="NCBIfam" id="TIGR00335">
    <property type="entry name" value="primase_sml"/>
    <property type="match status" value="1"/>
</dbReference>
<dbReference type="GO" id="GO:0005658">
    <property type="term" value="C:alpha DNA polymerase:primase complex"/>
    <property type="evidence" value="ECO:0007669"/>
    <property type="project" value="UniProtKB-ARBA"/>
</dbReference>
<dbReference type="InterPro" id="IPR002755">
    <property type="entry name" value="DNA_primase_S"/>
</dbReference>
<feature type="transmembrane region" description="Helical" evidence="12">
    <location>
        <begin position="454"/>
        <end position="476"/>
    </location>
</feature>
<evidence type="ECO:0000256" key="2">
    <source>
        <dbReference type="ARBA" id="ARBA00022478"/>
    </source>
</evidence>
<dbReference type="AlphaFoldDB" id="A0A1J8QLF9"/>
<dbReference type="EC" id="2.7.7.-" evidence="10"/>
<proteinExistence type="inferred from homology"/>
<evidence type="ECO:0000256" key="10">
    <source>
        <dbReference type="RuleBase" id="RU003514"/>
    </source>
</evidence>
<dbReference type="STRING" id="180088.A0A1J8QLF9"/>
<protein>
    <recommendedName>
        <fullName evidence="10">DNA primase</fullName>
        <ecNumber evidence="10">2.7.7.-</ecNumber>
    </recommendedName>
</protein>
<evidence type="ECO:0000256" key="3">
    <source>
        <dbReference type="ARBA" id="ARBA00022515"/>
    </source>
</evidence>
<dbReference type="FunFam" id="3.90.920.10:FF:000003">
    <property type="entry name" value="DNA primase"/>
    <property type="match status" value="1"/>
</dbReference>
<dbReference type="GO" id="GO:0006269">
    <property type="term" value="P:DNA replication, synthesis of primer"/>
    <property type="evidence" value="ECO:0007669"/>
    <property type="project" value="UniProtKB-KW"/>
</dbReference>
<evidence type="ECO:0000256" key="6">
    <source>
        <dbReference type="ARBA" id="ARBA00022705"/>
    </source>
</evidence>
<keyword evidence="7" id="KW-0479">Metal-binding</keyword>
<keyword evidence="8" id="KW-0862">Zinc</keyword>
<keyword evidence="6 10" id="KW-0235">DNA replication</keyword>
<evidence type="ECO:0000313" key="13">
    <source>
        <dbReference type="EMBL" id="OJA12604.1"/>
    </source>
</evidence>
<keyword evidence="12" id="KW-0472">Membrane</keyword>
<dbReference type="SUPFAM" id="SSF56747">
    <property type="entry name" value="Prim-pol domain"/>
    <property type="match status" value="1"/>
</dbReference>
<dbReference type="InterPro" id="IPR014052">
    <property type="entry name" value="DNA_primase_ssu_euk/arc"/>
</dbReference>
<organism evidence="13 14">
    <name type="scientific">Rhizopogon vesiculosus</name>
    <dbReference type="NCBI Taxonomy" id="180088"/>
    <lineage>
        <taxon>Eukaryota</taxon>
        <taxon>Fungi</taxon>
        <taxon>Dikarya</taxon>
        <taxon>Basidiomycota</taxon>
        <taxon>Agaricomycotina</taxon>
        <taxon>Agaricomycetes</taxon>
        <taxon>Agaricomycetidae</taxon>
        <taxon>Boletales</taxon>
        <taxon>Suillineae</taxon>
        <taxon>Rhizopogonaceae</taxon>
        <taxon>Rhizopogon</taxon>
    </lineage>
</organism>
<comment type="similarity">
    <text evidence="1 10">Belongs to the eukaryotic-type primase small subunit family.</text>
</comment>
<keyword evidence="14" id="KW-1185">Reference proteome</keyword>